<feature type="domain" description="GFO/IDH/MocA-like oxidoreductase" evidence="4">
    <location>
        <begin position="138"/>
        <end position="243"/>
    </location>
</feature>
<reference evidence="5 6" key="1">
    <citation type="submission" date="2018-02" db="EMBL/GenBank/DDBJ databases">
        <title>novel marine gammaproteobacteria from coastal saline agro ecosystem.</title>
        <authorList>
            <person name="Krishnan R."/>
            <person name="Ramesh Kumar N."/>
        </authorList>
    </citation>
    <scope>NUCLEOTIDE SEQUENCE [LARGE SCALE GENOMIC DNA]</scope>
    <source>
        <strain evidence="5 6">228</strain>
    </source>
</reference>
<accession>A0A2S5KI53</accession>
<dbReference type="PANTHER" id="PTHR22604:SF105">
    <property type="entry name" value="TRANS-1,2-DIHYDROBENZENE-1,2-DIOL DEHYDROGENASE"/>
    <property type="match status" value="1"/>
</dbReference>
<dbReference type="Pfam" id="PF01408">
    <property type="entry name" value="GFO_IDH_MocA"/>
    <property type="match status" value="1"/>
</dbReference>
<dbReference type="Gene3D" id="3.30.360.10">
    <property type="entry name" value="Dihydrodipicolinate Reductase, domain 2"/>
    <property type="match status" value="1"/>
</dbReference>
<dbReference type="PANTHER" id="PTHR22604">
    <property type="entry name" value="OXIDOREDUCTASES"/>
    <property type="match status" value="1"/>
</dbReference>
<evidence type="ECO:0000256" key="2">
    <source>
        <dbReference type="ARBA" id="ARBA00023002"/>
    </source>
</evidence>
<name>A0A2S5KI53_9PROT</name>
<proteinExistence type="inferred from homology"/>
<comment type="caution">
    <text evidence="5">The sequence shown here is derived from an EMBL/GenBank/DDBJ whole genome shotgun (WGS) entry which is preliminary data.</text>
</comment>
<dbReference type="InterPro" id="IPR050984">
    <property type="entry name" value="Gfo/Idh/MocA_domain"/>
</dbReference>
<dbReference type="GO" id="GO:0016491">
    <property type="term" value="F:oxidoreductase activity"/>
    <property type="evidence" value="ECO:0007669"/>
    <property type="project" value="UniProtKB-KW"/>
</dbReference>
<evidence type="ECO:0000313" key="5">
    <source>
        <dbReference type="EMBL" id="PPC74189.1"/>
    </source>
</evidence>
<dbReference type="GO" id="GO:0000166">
    <property type="term" value="F:nucleotide binding"/>
    <property type="evidence" value="ECO:0007669"/>
    <property type="project" value="InterPro"/>
</dbReference>
<evidence type="ECO:0000259" key="4">
    <source>
        <dbReference type="Pfam" id="PF22725"/>
    </source>
</evidence>
<dbReference type="EMBL" id="PRLP01000167">
    <property type="protein sequence ID" value="PPC74189.1"/>
    <property type="molecule type" value="Genomic_DNA"/>
</dbReference>
<comment type="similarity">
    <text evidence="1">Belongs to the Gfo/Idh/MocA family.</text>
</comment>
<dbReference type="SUPFAM" id="SSF55347">
    <property type="entry name" value="Glyceraldehyde-3-phosphate dehydrogenase-like, C-terminal domain"/>
    <property type="match status" value="1"/>
</dbReference>
<keyword evidence="2" id="KW-0560">Oxidoreductase</keyword>
<protein>
    <submittedName>
        <fullName evidence="5">NAD-binding protein</fullName>
    </submittedName>
</protein>
<gene>
    <name evidence="5" type="ORF">C4K68_27695</name>
</gene>
<evidence type="ECO:0000313" key="6">
    <source>
        <dbReference type="Proteomes" id="UP000238196"/>
    </source>
</evidence>
<sequence>MHFGILGNAKIARTQVAPAILEAGHQIHAIASRSQEQAQAFADMFGVARCYDSYEALLADEQIEAVYIPLPNHLHVPWALKAIQAGKHVLCEKPIALDLADLHPLLDAVKHSDRVVMEAFMVCHHQQWQAIHDTILPAIGDVHAIHAMFSYANDDPANVRNVAEWGGGGLLDIGCYTVLAGLWSYGCEPLSVQSVMDIDPRFGTDRLTSALLDFGQGRVLNMTVSTQLAKYQRIVLMGRKGWAELDVPFNPAVEGTRIRMETGGELGTGLEVLLPAQNQYAAMVSAFVEHTESGKGWNNLQQSHALIQVLDKIRMKAHAPVQGVVL</sequence>
<dbReference type="InterPro" id="IPR055170">
    <property type="entry name" value="GFO_IDH_MocA-like_dom"/>
</dbReference>
<evidence type="ECO:0000256" key="1">
    <source>
        <dbReference type="ARBA" id="ARBA00010928"/>
    </source>
</evidence>
<dbReference type="OrthoDB" id="5288809at2"/>
<organism evidence="5 6">
    <name type="scientific">Proteobacteria bacterium 228</name>
    <dbReference type="NCBI Taxonomy" id="2083153"/>
    <lineage>
        <taxon>Bacteria</taxon>
        <taxon>Pseudomonadati</taxon>
        <taxon>Pseudomonadota</taxon>
    </lineage>
</organism>
<dbReference type="InterPro" id="IPR000683">
    <property type="entry name" value="Gfo/Idh/MocA-like_OxRdtase_N"/>
</dbReference>
<dbReference type="SUPFAM" id="SSF51735">
    <property type="entry name" value="NAD(P)-binding Rossmann-fold domains"/>
    <property type="match status" value="1"/>
</dbReference>
<evidence type="ECO:0000259" key="3">
    <source>
        <dbReference type="Pfam" id="PF01408"/>
    </source>
</evidence>
<dbReference type="AlphaFoldDB" id="A0A2S5KI53"/>
<dbReference type="Gene3D" id="3.40.50.720">
    <property type="entry name" value="NAD(P)-binding Rossmann-like Domain"/>
    <property type="match status" value="1"/>
</dbReference>
<feature type="domain" description="Gfo/Idh/MocA-like oxidoreductase N-terminal" evidence="3">
    <location>
        <begin position="2"/>
        <end position="119"/>
    </location>
</feature>
<dbReference type="Proteomes" id="UP000238196">
    <property type="component" value="Unassembled WGS sequence"/>
</dbReference>
<dbReference type="InterPro" id="IPR036291">
    <property type="entry name" value="NAD(P)-bd_dom_sf"/>
</dbReference>
<dbReference type="Pfam" id="PF22725">
    <property type="entry name" value="GFO_IDH_MocA_C3"/>
    <property type="match status" value="1"/>
</dbReference>